<comment type="subcellular location">
    <subcellularLocation>
        <location evidence="1">Mitochondrion</location>
    </subcellularLocation>
</comment>
<dbReference type="Proteomes" id="UP000664991">
    <property type="component" value="Unassembled WGS sequence"/>
</dbReference>
<keyword evidence="6" id="KW-0804">Transcription</keyword>
<dbReference type="GO" id="GO:0005739">
    <property type="term" value="C:mitochondrion"/>
    <property type="evidence" value="ECO:0007669"/>
    <property type="project" value="UniProtKB-SubCell"/>
</dbReference>
<evidence type="ECO:0000313" key="12">
    <source>
        <dbReference type="EMBL" id="KAG5215988.1"/>
    </source>
</evidence>
<dbReference type="InterPro" id="IPR038538">
    <property type="entry name" value="MTERF_sf"/>
</dbReference>
<evidence type="ECO:0000256" key="7">
    <source>
        <dbReference type="ARBA" id="ARBA00059336"/>
    </source>
</evidence>
<dbReference type="GO" id="GO:0061668">
    <property type="term" value="P:mitochondrial ribosome assembly"/>
    <property type="evidence" value="ECO:0007669"/>
    <property type="project" value="TreeGrafter"/>
</dbReference>
<reference evidence="12 13" key="1">
    <citation type="submission" date="2020-12" db="EMBL/GenBank/DDBJ databases">
        <title>De novo assembly of Tibetan sheep genome.</title>
        <authorList>
            <person name="Li X."/>
        </authorList>
    </citation>
    <scope>NUCLEOTIDE SEQUENCE [LARGE SCALE GENOMIC DNA]</scope>
    <source>
        <tissue evidence="12">Heart</tissue>
    </source>
</reference>
<dbReference type="AlphaFoldDB" id="A0A836AQF8"/>
<comment type="caution">
    <text evidence="12">The sequence shown here is derived from an EMBL/GenBank/DDBJ whole genome shotgun (WGS) entry which is preliminary data.</text>
</comment>
<feature type="region of interest" description="Disordered" evidence="11">
    <location>
        <begin position="1"/>
        <end position="24"/>
    </location>
</feature>
<evidence type="ECO:0000256" key="11">
    <source>
        <dbReference type="SAM" id="MobiDB-lite"/>
    </source>
</evidence>
<evidence type="ECO:0000256" key="3">
    <source>
        <dbReference type="ARBA" id="ARBA00022946"/>
    </source>
</evidence>
<dbReference type="Pfam" id="PF02536">
    <property type="entry name" value="mTERF"/>
    <property type="match status" value="1"/>
</dbReference>
<evidence type="ECO:0000256" key="9">
    <source>
        <dbReference type="ARBA" id="ARBA00077580"/>
    </source>
</evidence>
<evidence type="ECO:0000256" key="6">
    <source>
        <dbReference type="ARBA" id="ARBA00023163"/>
    </source>
</evidence>
<dbReference type="PANTHER" id="PTHR13068">
    <property type="entry name" value="CGI-12 PROTEIN-RELATED"/>
    <property type="match status" value="1"/>
</dbReference>
<sequence length="317" mass="36395">MLHIKRSHCSGSKSCNHWSSSDEKPISGEEAVQVTAGPLPPSSVTLQDCVDHSETLRRLVLLGVDLSKIEKHPDAANLLLRLDFEKDIKQMLLFLKDLGIEDTQLGPFLTKNYAIFSEDLENLKTRVAYLQSKNFSKANIAQMVRNAPFLLSFSVERLDNRLGFLQKELELSVKKTRDLVIRLPRLLTGSLEPVKENMKVFRLELGFQQNEIQHTITKIPKMLTANKRKLTETFDYVHNVMRVPHHLMVRFPQVFNTRLFKVKERHLFLAYLGRAQYDPTKPNYISLDKLVSVPDGIFCEGMAKASVQDFEKFLKTL</sequence>
<feature type="compositionally biased region" description="Polar residues" evidence="11">
    <location>
        <begin position="9"/>
        <end position="19"/>
    </location>
</feature>
<accession>A0A836AQF8</accession>
<dbReference type="GO" id="GO:0006390">
    <property type="term" value="P:mitochondrial transcription"/>
    <property type="evidence" value="ECO:0007669"/>
    <property type="project" value="TreeGrafter"/>
</dbReference>
<dbReference type="FunFam" id="1.25.70.10:FF:000002">
    <property type="entry name" value="transcription termination factor 3, mitochondrial"/>
    <property type="match status" value="1"/>
</dbReference>
<dbReference type="GO" id="GO:0003676">
    <property type="term" value="F:nucleic acid binding"/>
    <property type="evidence" value="ECO:0007669"/>
    <property type="project" value="InterPro"/>
</dbReference>
<evidence type="ECO:0000256" key="10">
    <source>
        <dbReference type="ARBA" id="ARBA00081775"/>
    </source>
</evidence>
<evidence type="ECO:0000256" key="8">
    <source>
        <dbReference type="ARBA" id="ARBA00071275"/>
    </source>
</evidence>
<evidence type="ECO:0000256" key="2">
    <source>
        <dbReference type="ARBA" id="ARBA00007692"/>
    </source>
</evidence>
<keyword evidence="3" id="KW-0809">Transit peptide</keyword>
<evidence type="ECO:0000256" key="4">
    <source>
        <dbReference type="ARBA" id="ARBA00023015"/>
    </source>
</evidence>
<proteinExistence type="inferred from homology"/>
<evidence type="ECO:0000256" key="1">
    <source>
        <dbReference type="ARBA" id="ARBA00004173"/>
    </source>
</evidence>
<evidence type="ECO:0000256" key="5">
    <source>
        <dbReference type="ARBA" id="ARBA00023128"/>
    </source>
</evidence>
<protein>
    <recommendedName>
        <fullName evidence="8">Transcription termination factor 3, mitochondrial</fullName>
    </recommendedName>
    <alternativeName>
        <fullName evidence="9">Mitochondrial transcription termination factor 3</fullName>
    </alternativeName>
    <alternativeName>
        <fullName evidence="10">mTERF domain-containing protein 1, mitochondrial</fullName>
    </alternativeName>
</protein>
<dbReference type="InterPro" id="IPR003690">
    <property type="entry name" value="MTERF"/>
</dbReference>
<dbReference type="PANTHER" id="PTHR13068:SF194">
    <property type="entry name" value="TRANSCRIPTION TERMINATION FACTOR 3, MITOCHONDRIAL"/>
    <property type="match status" value="1"/>
</dbReference>
<dbReference type="EMBL" id="JAEMGP010000001">
    <property type="protein sequence ID" value="KAG5215988.1"/>
    <property type="molecule type" value="Genomic_DNA"/>
</dbReference>
<dbReference type="Gene3D" id="1.25.70.10">
    <property type="entry name" value="Transcription termination factor 3, mitochondrial"/>
    <property type="match status" value="1"/>
</dbReference>
<keyword evidence="5" id="KW-0496">Mitochondrion</keyword>
<gene>
    <name evidence="12" type="ORF">JEQ12_001564</name>
</gene>
<dbReference type="SMART" id="SM00733">
    <property type="entry name" value="Mterf"/>
    <property type="match status" value="6"/>
</dbReference>
<name>A0A836AQF8_SHEEP</name>
<organism evidence="12 13">
    <name type="scientific">Ovis aries</name>
    <name type="common">Sheep</name>
    <dbReference type="NCBI Taxonomy" id="9940"/>
    <lineage>
        <taxon>Eukaryota</taxon>
        <taxon>Metazoa</taxon>
        <taxon>Chordata</taxon>
        <taxon>Craniata</taxon>
        <taxon>Vertebrata</taxon>
        <taxon>Euteleostomi</taxon>
        <taxon>Mammalia</taxon>
        <taxon>Eutheria</taxon>
        <taxon>Laurasiatheria</taxon>
        <taxon>Artiodactyla</taxon>
        <taxon>Ruminantia</taxon>
        <taxon>Pecora</taxon>
        <taxon>Bovidae</taxon>
        <taxon>Caprinae</taxon>
        <taxon>Ovis</taxon>
    </lineage>
</organism>
<comment type="similarity">
    <text evidence="2">Belongs to the mTERF family.</text>
</comment>
<dbReference type="GO" id="GO:0006355">
    <property type="term" value="P:regulation of DNA-templated transcription"/>
    <property type="evidence" value="ECO:0007669"/>
    <property type="project" value="UniProtKB-ARBA"/>
</dbReference>
<evidence type="ECO:0000313" key="13">
    <source>
        <dbReference type="Proteomes" id="UP000664991"/>
    </source>
</evidence>
<keyword evidence="4" id="KW-0805">Transcription regulation</keyword>
<comment type="function">
    <text evidence="7">Binds promoter DNA and regulates initiation of transcription. Required for normal mitochondrial transcription and translation, and for normal assembly of mitochondrial respiratory complexes. Required for normal mitochondrial function. Maintains 16S rRNA levels and functions in mitochondrial ribosome assembly by regulating the biogenesis of the 39S ribosomal subunit.</text>
</comment>